<dbReference type="PANTHER" id="PTHR45763:SF61">
    <property type="entry name" value="AB HYDROLASE-1 DOMAIN-CONTAINING PROTEIN"/>
    <property type="match status" value="1"/>
</dbReference>
<evidence type="ECO:0000313" key="4">
    <source>
        <dbReference type="Proteomes" id="UP000315295"/>
    </source>
</evidence>
<dbReference type="SUPFAM" id="SSF53474">
    <property type="entry name" value="alpha/beta-Hydrolases"/>
    <property type="match status" value="1"/>
</dbReference>
<accession>A0A540LMJ6</accession>
<feature type="domain" description="AB hydrolase-1" evidence="2">
    <location>
        <begin position="74"/>
        <end position="285"/>
    </location>
</feature>
<dbReference type="EMBL" id="VIEB01000527">
    <property type="protein sequence ID" value="TQD87704.1"/>
    <property type="molecule type" value="Genomic_DNA"/>
</dbReference>
<dbReference type="Proteomes" id="UP000315295">
    <property type="component" value="Unassembled WGS sequence"/>
</dbReference>
<evidence type="ECO:0000313" key="3">
    <source>
        <dbReference type="EMBL" id="TQD87704.1"/>
    </source>
</evidence>
<dbReference type="PANTHER" id="PTHR45763">
    <property type="entry name" value="HYDROLASE, ALPHA/BETA FOLD FAMILY PROTEIN, EXPRESSED-RELATED"/>
    <property type="match status" value="1"/>
</dbReference>
<keyword evidence="4" id="KW-1185">Reference proteome</keyword>
<sequence length="300" mass="33996">MFKRIAFILLVGLLAWAYQAARPPPPNICGSPGGPPVTAPRIRLRDGRFLAYKEHGVPKHESDPDTKRTAKSLALDIEELGDQLELGSKFYVIGFSMGGQVIWKCLQYIPHRLAGAALIAPVINYWWPGLPANLSSYAYKKQAPHDQWALRAAHYIPWLTYWWNTQNFFPKLSVVSGKAENMFSRQDWEIIRNANVSGREKHKEHVTQQGEAESIFRDIIVGFGSWEFDPTDLKNPFVNNEGSVHLWQGDEDKLVPVELQRYIAVKLPWIHYHELPGGGHLLPAVDGMSEVILKALLIKE</sequence>
<comment type="caution">
    <text evidence="3">The sequence shown here is derived from an EMBL/GenBank/DDBJ whole genome shotgun (WGS) entry which is preliminary data.</text>
</comment>
<dbReference type="AlphaFoldDB" id="A0A540LMJ6"/>
<dbReference type="Gene3D" id="3.40.50.1820">
    <property type="entry name" value="alpha/beta hydrolase"/>
    <property type="match status" value="1"/>
</dbReference>
<protein>
    <recommendedName>
        <fullName evidence="2">AB hydrolase-1 domain-containing protein</fullName>
    </recommendedName>
</protein>
<dbReference type="InterPro" id="IPR000073">
    <property type="entry name" value="AB_hydrolase_1"/>
</dbReference>
<gene>
    <name evidence="3" type="ORF">C1H46_026708</name>
</gene>
<feature type="signal peptide" evidence="1">
    <location>
        <begin position="1"/>
        <end position="21"/>
    </location>
</feature>
<name>A0A540LMJ6_MALBA</name>
<evidence type="ECO:0000256" key="1">
    <source>
        <dbReference type="SAM" id="SignalP"/>
    </source>
</evidence>
<proteinExistence type="predicted"/>
<dbReference type="FunFam" id="3.40.50.1820:FF:000270">
    <property type="entry name" value="Alpha/beta-Hydrolases superfamily protein"/>
    <property type="match status" value="1"/>
</dbReference>
<keyword evidence="1" id="KW-0732">Signal</keyword>
<reference evidence="3 4" key="1">
    <citation type="journal article" date="2019" name="G3 (Bethesda)">
        <title>Sequencing of a Wild Apple (Malus baccata) Genome Unravels the Differences Between Cultivated and Wild Apple Species Regarding Disease Resistance and Cold Tolerance.</title>
        <authorList>
            <person name="Chen X."/>
        </authorList>
    </citation>
    <scope>NUCLEOTIDE SEQUENCE [LARGE SCALE GENOMIC DNA]</scope>
    <source>
        <strain evidence="4">cv. Shandingzi</strain>
        <tissue evidence="3">Leaves</tissue>
    </source>
</reference>
<evidence type="ECO:0000259" key="2">
    <source>
        <dbReference type="Pfam" id="PF12697"/>
    </source>
</evidence>
<feature type="chain" id="PRO_5021889663" description="AB hydrolase-1 domain-containing protein" evidence="1">
    <location>
        <begin position="22"/>
        <end position="300"/>
    </location>
</feature>
<organism evidence="3 4">
    <name type="scientific">Malus baccata</name>
    <name type="common">Siberian crab apple</name>
    <name type="synonym">Pyrus baccata</name>
    <dbReference type="NCBI Taxonomy" id="106549"/>
    <lineage>
        <taxon>Eukaryota</taxon>
        <taxon>Viridiplantae</taxon>
        <taxon>Streptophyta</taxon>
        <taxon>Embryophyta</taxon>
        <taxon>Tracheophyta</taxon>
        <taxon>Spermatophyta</taxon>
        <taxon>Magnoliopsida</taxon>
        <taxon>eudicotyledons</taxon>
        <taxon>Gunneridae</taxon>
        <taxon>Pentapetalae</taxon>
        <taxon>rosids</taxon>
        <taxon>fabids</taxon>
        <taxon>Rosales</taxon>
        <taxon>Rosaceae</taxon>
        <taxon>Amygdaloideae</taxon>
        <taxon>Maleae</taxon>
        <taxon>Malus</taxon>
    </lineage>
</organism>
<dbReference type="Pfam" id="PF12697">
    <property type="entry name" value="Abhydrolase_6"/>
    <property type="match status" value="1"/>
</dbReference>
<dbReference type="InterPro" id="IPR029058">
    <property type="entry name" value="AB_hydrolase_fold"/>
</dbReference>
<dbReference type="STRING" id="106549.A0A540LMJ6"/>